<evidence type="ECO:0000313" key="6">
    <source>
        <dbReference type="Proteomes" id="UP000664357"/>
    </source>
</evidence>
<dbReference type="RefSeq" id="WP_207704853.1">
    <property type="nucleotide sequence ID" value="NZ_JAFREL020000001.1"/>
</dbReference>
<reference evidence="5 6" key="1">
    <citation type="submission" date="2024-02" db="EMBL/GenBank/DDBJ databases">
        <title>The Genome Sequence of Enterococcus sp. DIV0159.</title>
        <authorList>
            <person name="Earl A."/>
            <person name="Manson A."/>
            <person name="Gilmore M."/>
            <person name="Sanders J."/>
            <person name="Shea T."/>
            <person name="Howe W."/>
            <person name="Livny J."/>
            <person name="Cuomo C."/>
            <person name="Neafsey D."/>
            <person name="Birren B."/>
        </authorList>
    </citation>
    <scope>NUCLEOTIDE SEQUENCE [LARGE SCALE GENOMIC DNA]</scope>
    <source>
        <strain evidence="5 6">665A</strain>
    </source>
</reference>
<evidence type="ECO:0000259" key="4">
    <source>
        <dbReference type="Pfam" id="PF11797"/>
    </source>
</evidence>
<gene>
    <name evidence="5" type="ORF">JZO67_001276</name>
</gene>
<keyword evidence="6" id="KW-1185">Reference proteome</keyword>
<dbReference type="InterPro" id="IPR010317">
    <property type="entry name" value="WxLIP_PGBD"/>
</dbReference>
<accession>A0ABV0EMY1</accession>
<sequence length="335" mass="36939">MRKGILSCLLLLLLCLPVRAAADSEFNFSVQFALPENQVDQDKTYLDLMVEPGSEQVVDYTIRNDTENDLTITVAVHPATTNGNGVIEYARAPEFTDDSLQHNLVDLVSYEKELVVPKQSSIQQQLIITAPDEAFTGIIAGGITFQEKNTSSVSETNGVGVTSTFSMTKAILLRNKSEAVSPELELKRVSPELVNARSIIQAIIQNDHPAYLFDSTFDITLEKSGTAEPFYETTVENISIAPNSTFGYRIPLDGKTLESGNYTLSIQVAGAEKEWHLERDFQVSASQSERLAAEDVDIQEKTPDSSGYIFLGWGLVLLMMFLIGKFIIAKNKGEK</sequence>
<protein>
    <recommendedName>
        <fullName evidence="7">DUF3324 domain-containing protein</fullName>
    </recommendedName>
</protein>
<evidence type="ECO:0000256" key="2">
    <source>
        <dbReference type="SAM" id="SignalP"/>
    </source>
</evidence>
<keyword evidence="1" id="KW-0472">Membrane</keyword>
<feature type="transmembrane region" description="Helical" evidence="1">
    <location>
        <begin position="308"/>
        <end position="328"/>
    </location>
</feature>
<proteinExistence type="predicted"/>
<feature type="domain" description="WxL Interacting Protein host binding" evidence="4">
    <location>
        <begin position="157"/>
        <end position="291"/>
    </location>
</feature>
<dbReference type="Pfam" id="PF06030">
    <property type="entry name" value="WxLIP_PGBD"/>
    <property type="match status" value="1"/>
</dbReference>
<evidence type="ECO:0008006" key="7">
    <source>
        <dbReference type="Google" id="ProtNLM"/>
    </source>
</evidence>
<comment type="caution">
    <text evidence="5">The sequence shown here is derived from an EMBL/GenBank/DDBJ whole genome shotgun (WGS) entry which is preliminary data.</text>
</comment>
<feature type="domain" description="WxL Interacting Protein peptidoglycan binding" evidence="3">
    <location>
        <begin position="28"/>
        <end position="147"/>
    </location>
</feature>
<organism evidence="5 6">
    <name type="scientific">Candidatus Enterococcus ferrettii</name>
    <dbReference type="NCBI Taxonomy" id="2815324"/>
    <lineage>
        <taxon>Bacteria</taxon>
        <taxon>Bacillati</taxon>
        <taxon>Bacillota</taxon>
        <taxon>Bacilli</taxon>
        <taxon>Lactobacillales</taxon>
        <taxon>Enterococcaceae</taxon>
        <taxon>Enterococcus</taxon>
    </lineage>
</organism>
<evidence type="ECO:0000256" key="1">
    <source>
        <dbReference type="SAM" id="Phobius"/>
    </source>
</evidence>
<evidence type="ECO:0000313" key="5">
    <source>
        <dbReference type="EMBL" id="MEO1769325.1"/>
    </source>
</evidence>
<dbReference type="Pfam" id="PF11797">
    <property type="entry name" value="WxLIP_HBD"/>
    <property type="match status" value="1"/>
</dbReference>
<name>A0ABV0EMY1_9ENTE</name>
<evidence type="ECO:0000259" key="3">
    <source>
        <dbReference type="Pfam" id="PF06030"/>
    </source>
</evidence>
<keyword evidence="2" id="KW-0732">Signal</keyword>
<dbReference type="Proteomes" id="UP000664357">
    <property type="component" value="Unassembled WGS sequence"/>
</dbReference>
<keyword evidence="1" id="KW-1133">Transmembrane helix</keyword>
<dbReference type="EMBL" id="JAFREL020000001">
    <property type="protein sequence ID" value="MEO1769325.1"/>
    <property type="molecule type" value="Genomic_DNA"/>
</dbReference>
<feature type="signal peptide" evidence="2">
    <location>
        <begin position="1"/>
        <end position="20"/>
    </location>
</feature>
<dbReference type="InterPro" id="IPR021759">
    <property type="entry name" value="WxLIP_HBD"/>
</dbReference>
<keyword evidence="1" id="KW-0812">Transmembrane</keyword>
<feature type="chain" id="PRO_5047378552" description="DUF3324 domain-containing protein" evidence="2">
    <location>
        <begin position="21"/>
        <end position="335"/>
    </location>
</feature>